<dbReference type="Pfam" id="PF01661">
    <property type="entry name" value="Macro"/>
    <property type="match status" value="1"/>
</dbReference>
<reference evidence="2 3" key="1">
    <citation type="submission" date="2020-08" db="EMBL/GenBank/DDBJ databases">
        <title>Genomic Encyclopedia of Type Strains, Phase III (KMG-III): the genomes of soil and plant-associated and newly described type strains.</title>
        <authorList>
            <person name="Whitman W."/>
        </authorList>
    </citation>
    <scope>NUCLEOTIDE SEQUENCE [LARGE SCALE GENOMIC DNA]</scope>
    <source>
        <strain evidence="2 3">CECT 3302</strain>
    </source>
</reference>
<organism evidence="2 3">
    <name type="scientific">Nocardioides albus</name>
    <dbReference type="NCBI Taxonomy" id="1841"/>
    <lineage>
        <taxon>Bacteria</taxon>
        <taxon>Bacillati</taxon>
        <taxon>Actinomycetota</taxon>
        <taxon>Actinomycetes</taxon>
        <taxon>Propionibacteriales</taxon>
        <taxon>Nocardioidaceae</taxon>
        <taxon>Nocardioides</taxon>
    </lineage>
</organism>
<gene>
    <name evidence="2" type="ORF">FHS12_002100</name>
</gene>
<protein>
    <submittedName>
        <fullName evidence="2">O-acetyl-ADP-ribose deacetylase (Regulator of RNase III)</fullName>
    </submittedName>
</protein>
<dbReference type="PANTHER" id="PTHR11106">
    <property type="entry name" value="GANGLIOSIDE INDUCED DIFFERENTIATION ASSOCIATED PROTEIN 2-RELATED"/>
    <property type="match status" value="1"/>
</dbReference>
<dbReference type="Gene3D" id="3.40.220.10">
    <property type="entry name" value="Leucine Aminopeptidase, subunit E, domain 1"/>
    <property type="match status" value="1"/>
</dbReference>
<accession>A0A7W5F8E2</accession>
<dbReference type="SMART" id="SM00506">
    <property type="entry name" value="A1pp"/>
    <property type="match status" value="1"/>
</dbReference>
<evidence type="ECO:0000313" key="3">
    <source>
        <dbReference type="Proteomes" id="UP000577707"/>
    </source>
</evidence>
<evidence type="ECO:0000313" key="2">
    <source>
        <dbReference type="EMBL" id="MBB3089154.1"/>
    </source>
</evidence>
<dbReference type="NCBIfam" id="NF001664">
    <property type="entry name" value="PRK00431.1-6"/>
    <property type="match status" value="1"/>
</dbReference>
<sequence length="310" mass="33740">MRITVVRGDITEQQVDAVVNAANSSLLGGGGVDGAIHRRGGPAILEECRRVRAGHLGGGLPVGQAVATTAGKLPARWVIHTVGPVYTDGQDNAALLASCFRESLRVADELGARTVAFPAISTGVYRYPLDEAAYISLWTLARTPTDAEEVRLVLFDQEAYAAFDRAREALDPSDEEVEAELRKVPEERWRDVFEAADGLTADDRDFAWGGGQKTESGAIQMPYPVYSDRVRQLYRSLPGAGIDWMKWMRGNPLVRDPSRLAGAPVADAARLATVCVRGERFNDGVFGRAVQDGTVDAIIARLRTWCETER</sequence>
<dbReference type="InterPro" id="IPR002589">
    <property type="entry name" value="Macro_dom"/>
</dbReference>
<evidence type="ECO:0000259" key="1">
    <source>
        <dbReference type="PROSITE" id="PS51154"/>
    </source>
</evidence>
<dbReference type="InterPro" id="IPR045425">
    <property type="entry name" value="DUF6508"/>
</dbReference>
<dbReference type="InterPro" id="IPR043472">
    <property type="entry name" value="Macro_dom-like"/>
</dbReference>
<feature type="domain" description="Macro" evidence="1">
    <location>
        <begin position="1"/>
        <end position="171"/>
    </location>
</feature>
<dbReference type="Proteomes" id="UP000577707">
    <property type="component" value="Unassembled WGS sequence"/>
</dbReference>
<dbReference type="PANTHER" id="PTHR11106:SF27">
    <property type="entry name" value="MACRO DOMAIN-CONTAINING PROTEIN"/>
    <property type="match status" value="1"/>
</dbReference>
<dbReference type="SUPFAM" id="SSF52949">
    <property type="entry name" value="Macro domain-like"/>
    <property type="match status" value="1"/>
</dbReference>
<keyword evidence="3" id="KW-1185">Reference proteome</keyword>
<proteinExistence type="predicted"/>
<dbReference type="Pfam" id="PF20118">
    <property type="entry name" value="DUF6508"/>
    <property type="match status" value="1"/>
</dbReference>
<dbReference type="EMBL" id="JACHXG010000004">
    <property type="protein sequence ID" value="MBB3089154.1"/>
    <property type="molecule type" value="Genomic_DNA"/>
</dbReference>
<comment type="caution">
    <text evidence="2">The sequence shown here is derived from an EMBL/GenBank/DDBJ whole genome shotgun (WGS) entry which is preliminary data.</text>
</comment>
<dbReference type="AlphaFoldDB" id="A0A7W5F8E2"/>
<name>A0A7W5F8E2_9ACTN</name>
<dbReference type="CDD" id="cd02908">
    <property type="entry name" value="Macro_OAADPr_deacetylase"/>
    <property type="match status" value="1"/>
</dbReference>
<dbReference type="PROSITE" id="PS51154">
    <property type="entry name" value="MACRO"/>
    <property type="match status" value="1"/>
</dbReference>